<sequence>MHVDPPSHRPFCPHTSVNGAIYSRHGGRFKLETSIHVSLWTDRISIEDEMGDTVLVGGGSSISTPPDIRHG</sequence>
<organism evidence="1 2">
    <name type="scientific">Hermanssonia centrifuga</name>
    <dbReference type="NCBI Taxonomy" id="98765"/>
    <lineage>
        <taxon>Eukaryota</taxon>
        <taxon>Fungi</taxon>
        <taxon>Dikarya</taxon>
        <taxon>Basidiomycota</taxon>
        <taxon>Agaricomycotina</taxon>
        <taxon>Agaricomycetes</taxon>
        <taxon>Polyporales</taxon>
        <taxon>Meruliaceae</taxon>
        <taxon>Hermanssonia</taxon>
    </lineage>
</organism>
<evidence type="ECO:0000313" key="1">
    <source>
        <dbReference type="EMBL" id="PSR77702.1"/>
    </source>
</evidence>
<dbReference type="AlphaFoldDB" id="A0A2R6NVQ7"/>
<dbReference type="EMBL" id="MLYV02000782">
    <property type="protein sequence ID" value="PSR77702.1"/>
    <property type="molecule type" value="Genomic_DNA"/>
</dbReference>
<protein>
    <submittedName>
        <fullName evidence="1">Uncharacterized protein</fullName>
    </submittedName>
</protein>
<dbReference type="Proteomes" id="UP000186601">
    <property type="component" value="Unassembled WGS sequence"/>
</dbReference>
<feature type="non-terminal residue" evidence="1">
    <location>
        <position position="71"/>
    </location>
</feature>
<proteinExistence type="predicted"/>
<gene>
    <name evidence="1" type="ORF">PHLCEN_2v7731</name>
</gene>
<evidence type="ECO:0000313" key="2">
    <source>
        <dbReference type="Proteomes" id="UP000186601"/>
    </source>
</evidence>
<reference evidence="1 2" key="1">
    <citation type="submission" date="2018-02" db="EMBL/GenBank/DDBJ databases">
        <title>Genome sequence of the basidiomycete white-rot fungus Phlebia centrifuga.</title>
        <authorList>
            <person name="Granchi Z."/>
            <person name="Peng M."/>
            <person name="de Vries R.P."/>
            <person name="Hilden K."/>
            <person name="Makela M.R."/>
            <person name="Grigoriev I."/>
            <person name="Riley R."/>
        </authorList>
    </citation>
    <scope>NUCLEOTIDE SEQUENCE [LARGE SCALE GENOMIC DNA]</scope>
    <source>
        <strain evidence="1 2">FBCC195</strain>
    </source>
</reference>
<comment type="caution">
    <text evidence="1">The sequence shown here is derived from an EMBL/GenBank/DDBJ whole genome shotgun (WGS) entry which is preliminary data.</text>
</comment>
<keyword evidence="2" id="KW-1185">Reference proteome</keyword>
<accession>A0A2R6NVQ7</accession>
<name>A0A2R6NVQ7_9APHY</name>